<keyword evidence="3" id="KW-1185">Reference proteome</keyword>
<comment type="caution">
    <text evidence="2">The sequence shown here is derived from an EMBL/GenBank/DDBJ whole genome shotgun (WGS) entry which is preliminary data.</text>
</comment>
<proteinExistence type="predicted"/>
<dbReference type="Pfam" id="PF09722">
    <property type="entry name" value="Xre_MbcA_ParS_C"/>
    <property type="match status" value="1"/>
</dbReference>
<feature type="domain" description="Antitoxin Xre/MbcA/ParS-like toxin-binding" evidence="1">
    <location>
        <begin position="94"/>
        <end position="143"/>
    </location>
</feature>
<dbReference type="OrthoDB" id="5770459at2"/>
<dbReference type="Proteomes" id="UP000292209">
    <property type="component" value="Unassembled WGS sequence"/>
</dbReference>
<protein>
    <submittedName>
        <fullName evidence="2">Uncharacterized protein DUF2384</fullName>
    </submittedName>
</protein>
<dbReference type="AlphaFoldDB" id="A0A4Q7PAX6"/>
<organism evidence="2 3">
    <name type="scientific">Cecembia calidifontis</name>
    <dbReference type="NCBI Taxonomy" id="1187080"/>
    <lineage>
        <taxon>Bacteria</taxon>
        <taxon>Pseudomonadati</taxon>
        <taxon>Bacteroidota</taxon>
        <taxon>Cytophagia</taxon>
        <taxon>Cytophagales</taxon>
        <taxon>Cyclobacteriaceae</taxon>
        <taxon>Cecembia</taxon>
    </lineage>
</organism>
<reference evidence="2 3" key="1">
    <citation type="submission" date="2019-02" db="EMBL/GenBank/DDBJ databases">
        <title>Genomic Encyclopedia of Archaeal and Bacterial Type Strains, Phase II (KMG-II): from individual species to whole genera.</title>
        <authorList>
            <person name="Goeker M."/>
        </authorList>
    </citation>
    <scope>NUCLEOTIDE SEQUENCE [LARGE SCALE GENOMIC DNA]</scope>
    <source>
        <strain evidence="2 3">DSM 21411</strain>
    </source>
</reference>
<gene>
    <name evidence="2" type="ORF">BC751_2987</name>
</gene>
<evidence type="ECO:0000259" key="1">
    <source>
        <dbReference type="Pfam" id="PF09722"/>
    </source>
</evidence>
<name>A0A4Q7PAX6_9BACT</name>
<accession>A0A4Q7PAX6</accession>
<evidence type="ECO:0000313" key="3">
    <source>
        <dbReference type="Proteomes" id="UP000292209"/>
    </source>
</evidence>
<dbReference type="RefSeq" id="WP_130276276.1">
    <property type="nucleotide sequence ID" value="NZ_SGXG01000001.1"/>
</dbReference>
<evidence type="ECO:0000313" key="2">
    <source>
        <dbReference type="EMBL" id="RZS97381.1"/>
    </source>
</evidence>
<dbReference type="InterPro" id="IPR024467">
    <property type="entry name" value="Xre/MbcA/ParS-like_toxin-bd"/>
</dbReference>
<sequence>MVAIELDQTQQKLMEELPPIHDFSRFYFYLRSSQRDREYMGILSRISGLNHNILADWLNISPKTFRNYKNNPHLELKENTKEHLLSLISLYKHGIEVFGNKESFEAWLLLKNPLLDNQAPLDFLDTISGIKWIDNKLTSMEYGENA</sequence>
<dbReference type="EMBL" id="SGXG01000001">
    <property type="protein sequence ID" value="RZS97381.1"/>
    <property type="molecule type" value="Genomic_DNA"/>
</dbReference>